<name>A0A4C1UTR9_EUMVA</name>
<comment type="caution">
    <text evidence="2">The sequence shown here is derived from an EMBL/GenBank/DDBJ whole genome shotgun (WGS) entry which is preliminary data.</text>
</comment>
<feature type="region of interest" description="Disordered" evidence="1">
    <location>
        <begin position="1"/>
        <end position="44"/>
    </location>
</feature>
<evidence type="ECO:0000313" key="2">
    <source>
        <dbReference type="EMBL" id="GBP29861.1"/>
    </source>
</evidence>
<gene>
    <name evidence="2" type="ORF">EVAR_20190_1</name>
</gene>
<sequence length="156" mass="17109">MNRRVRVDSRKAPCRLRNPGDATARKRRGAASADPAKKVVTPGGRRRPMLLSESLSKPAATCRAANCAPTKSPRRVALLKFKVRHLSSKRTRGSAAVLHAPPPRAAPPLRRAPRIARSLLRTPVMMGSGYRIGAVVPAPVRLRYAHVSWKSFKQIV</sequence>
<dbReference type="Proteomes" id="UP000299102">
    <property type="component" value="Unassembled WGS sequence"/>
</dbReference>
<proteinExistence type="predicted"/>
<evidence type="ECO:0000256" key="1">
    <source>
        <dbReference type="SAM" id="MobiDB-lite"/>
    </source>
</evidence>
<organism evidence="2 3">
    <name type="scientific">Eumeta variegata</name>
    <name type="common">Bagworm moth</name>
    <name type="synonym">Eumeta japonica</name>
    <dbReference type="NCBI Taxonomy" id="151549"/>
    <lineage>
        <taxon>Eukaryota</taxon>
        <taxon>Metazoa</taxon>
        <taxon>Ecdysozoa</taxon>
        <taxon>Arthropoda</taxon>
        <taxon>Hexapoda</taxon>
        <taxon>Insecta</taxon>
        <taxon>Pterygota</taxon>
        <taxon>Neoptera</taxon>
        <taxon>Endopterygota</taxon>
        <taxon>Lepidoptera</taxon>
        <taxon>Glossata</taxon>
        <taxon>Ditrysia</taxon>
        <taxon>Tineoidea</taxon>
        <taxon>Psychidae</taxon>
        <taxon>Oiketicinae</taxon>
        <taxon>Eumeta</taxon>
    </lineage>
</organism>
<feature type="compositionally biased region" description="Basic and acidic residues" evidence="1">
    <location>
        <begin position="1"/>
        <end position="11"/>
    </location>
</feature>
<keyword evidence="3" id="KW-1185">Reference proteome</keyword>
<evidence type="ECO:0000313" key="3">
    <source>
        <dbReference type="Proteomes" id="UP000299102"/>
    </source>
</evidence>
<reference evidence="2 3" key="1">
    <citation type="journal article" date="2019" name="Commun. Biol.">
        <title>The bagworm genome reveals a unique fibroin gene that provides high tensile strength.</title>
        <authorList>
            <person name="Kono N."/>
            <person name="Nakamura H."/>
            <person name="Ohtoshi R."/>
            <person name="Tomita M."/>
            <person name="Numata K."/>
            <person name="Arakawa K."/>
        </authorList>
    </citation>
    <scope>NUCLEOTIDE SEQUENCE [LARGE SCALE GENOMIC DNA]</scope>
</reference>
<dbReference type="EMBL" id="BGZK01000225">
    <property type="protein sequence ID" value="GBP29861.1"/>
    <property type="molecule type" value="Genomic_DNA"/>
</dbReference>
<protein>
    <submittedName>
        <fullName evidence="2">Uncharacterized protein</fullName>
    </submittedName>
</protein>
<dbReference type="AlphaFoldDB" id="A0A4C1UTR9"/>
<accession>A0A4C1UTR9</accession>